<sequence length="33" mass="4005">MYLYILINSESRRGLKDVIIRYCIELINRGLYI</sequence>
<name>A0A8S5RX55_9CAUD</name>
<dbReference type="EMBL" id="BK032506">
    <property type="protein sequence ID" value="DAF43350.1"/>
    <property type="molecule type" value="Genomic_DNA"/>
</dbReference>
<reference evidence="1" key="1">
    <citation type="journal article" date="2021" name="Proc. Natl. Acad. Sci. U.S.A.">
        <title>A Catalog of Tens of Thousands of Viruses from Human Metagenomes Reveals Hidden Associations with Chronic Diseases.</title>
        <authorList>
            <person name="Tisza M.J."/>
            <person name="Buck C.B."/>
        </authorList>
    </citation>
    <scope>NUCLEOTIDE SEQUENCE</scope>
    <source>
        <strain evidence="1">CtEJG5</strain>
    </source>
</reference>
<evidence type="ECO:0000313" key="1">
    <source>
        <dbReference type="EMBL" id="DAF43350.1"/>
    </source>
</evidence>
<proteinExistence type="predicted"/>
<accession>A0A8S5RX55</accession>
<protein>
    <submittedName>
        <fullName evidence="1">Uncharacterized protein</fullName>
    </submittedName>
</protein>
<organism evidence="1">
    <name type="scientific">Siphoviridae sp. ctEJG5</name>
    <dbReference type="NCBI Taxonomy" id="2827814"/>
    <lineage>
        <taxon>Viruses</taxon>
        <taxon>Duplodnaviria</taxon>
        <taxon>Heunggongvirae</taxon>
        <taxon>Uroviricota</taxon>
        <taxon>Caudoviricetes</taxon>
    </lineage>
</organism>